<accession>A0AAD3T2H1</accession>
<evidence type="ECO:0000313" key="1">
    <source>
        <dbReference type="EMBL" id="GMH20556.1"/>
    </source>
</evidence>
<dbReference type="Proteomes" id="UP001279734">
    <property type="component" value="Unassembled WGS sequence"/>
</dbReference>
<sequence length="91" mass="9794">MGVACSVGKAAMDPRLYLINGITSEFGGCNYIWGNNTVGMGHSHMSTMGRSNRSSRGELKKLSLETGEMTLEIGSRHQLVCKGLVSRRCAS</sequence>
<reference evidence="1" key="1">
    <citation type="submission" date="2023-05" db="EMBL/GenBank/DDBJ databases">
        <title>Nepenthes gracilis genome sequencing.</title>
        <authorList>
            <person name="Fukushima K."/>
        </authorList>
    </citation>
    <scope>NUCLEOTIDE SEQUENCE</scope>
    <source>
        <strain evidence="1">SING2019-196</strain>
    </source>
</reference>
<name>A0AAD3T2H1_NEPGR</name>
<proteinExistence type="predicted"/>
<dbReference type="EMBL" id="BSYO01000022">
    <property type="protein sequence ID" value="GMH20556.1"/>
    <property type="molecule type" value="Genomic_DNA"/>
</dbReference>
<organism evidence="1 2">
    <name type="scientific">Nepenthes gracilis</name>
    <name type="common">Slender pitcher plant</name>
    <dbReference type="NCBI Taxonomy" id="150966"/>
    <lineage>
        <taxon>Eukaryota</taxon>
        <taxon>Viridiplantae</taxon>
        <taxon>Streptophyta</taxon>
        <taxon>Embryophyta</taxon>
        <taxon>Tracheophyta</taxon>
        <taxon>Spermatophyta</taxon>
        <taxon>Magnoliopsida</taxon>
        <taxon>eudicotyledons</taxon>
        <taxon>Gunneridae</taxon>
        <taxon>Pentapetalae</taxon>
        <taxon>Caryophyllales</taxon>
        <taxon>Nepenthaceae</taxon>
        <taxon>Nepenthes</taxon>
    </lineage>
</organism>
<gene>
    <name evidence="1" type="ORF">Nepgr_022397</name>
</gene>
<dbReference type="AlphaFoldDB" id="A0AAD3T2H1"/>
<comment type="caution">
    <text evidence="1">The sequence shown here is derived from an EMBL/GenBank/DDBJ whole genome shotgun (WGS) entry which is preliminary data.</text>
</comment>
<keyword evidence="2" id="KW-1185">Reference proteome</keyword>
<evidence type="ECO:0000313" key="2">
    <source>
        <dbReference type="Proteomes" id="UP001279734"/>
    </source>
</evidence>
<protein>
    <submittedName>
        <fullName evidence="1">Uncharacterized protein</fullName>
    </submittedName>
</protein>